<comment type="caution">
    <text evidence="1">The sequence shown here is derived from an EMBL/GenBank/DDBJ whole genome shotgun (WGS) entry which is preliminary data.</text>
</comment>
<proteinExistence type="predicted"/>
<evidence type="ECO:0000313" key="2">
    <source>
        <dbReference type="Proteomes" id="UP000296159"/>
    </source>
</evidence>
<dbReference type="AlphaFoldDB" id="A0A2U1TKZ9"/>
<dbReference type="EMBL" id="QDKH01000041">
    <property type="protein sequence ID" value="PWC10090.1"/>
    <property type="molecule type" value="Genomic_DNA"/>
</dbReference>
<sequence length="62" mass="7172">MVNYRLIPLSLTEIEGDLYEAFSEAVDRLKIAVVCIDKLVHIKQLYERCTSLILCRAFININ</sequence>
<organism evidence="1 2">
    <name type="scientific">Brenneria corticis</name>
    <dbReference type="NCBI Taxonomy" id="2173106"/>
    <lineage>
        <taxon>Bacteria</taxon>
        <taxon>Pseudomonadati</taxon>
        <taxon>Pseudomonadota</taxon>
        <taxon>Gammaproteobacteria</taxon>
        <taxon>Enterobacterales</taxon>
        <taxon>Pectobacteriaceae</taxon>
        <taxon>Brenneria</taxon>
    </lineage>
</organism>
<protein>
    <submittedName>
        <fullName evidence="1">Uncharacterized protein</fullName>
    </submittedName>
</protein>
<dbReference type="Proteomes" id="UP000296159">
    <property type="component" value="Unassembled WGS sequence"/>
</dbReference>
<gene>
    <name evidence="1" type="ORF">DDT56_22705</name>
</gene>
<accession>A0A2U1TKZ9</accession>
<reference evidence="1 2" key="1">
    <citation type="submission" date="2018-04" db="EMBL/GenBank/DDBJ databases">
        <title>Brenneria corticis sp.nov.</title>
        <authorList>
            <person name="Li Y."/>
        </authorList>
    </citation>
    <scope>NUCLEOTIDE SEQUENCE [LARGE SCALE GENOMIC DNA]</scope>
    <source>
        <strain evidence="1 2">CFCC 11842</strain>
    </source>
</reference>
<name>A0A2U1TKZ9_9GAMM</name>
<keyword evidence="2" id="KW-1185">Reference proteome</keyword>
<evidence type="ECO:0000313" key="1">
    <source>
        <dbReference type="EMBL" id="PWC10090.1"/>
    </source>
</evidence>